<dbReference type="Pfam" id="PF04101">
    <property type="entry name" value="Glyco_tran_28_C"/>
    <property type="match status" value="1"/>
</dbReference>
<dbReference type="OrthoDB" id="20273at2759"/>
<dbReference type="EMBL" id="OC966803">
    <property type="protein sequence ID" value="CAD7666100.1"/>
    <property type="molecule type" value="Genomic_DNA"/>
</dbReference>
<organism evidence="2">
    <name type="scientific">Oppiella nova</name>
    <dbReference type="NCBI Taxonomy" id="334625"/>
    <lineage>
        <taxon>Eukaryota</taxon>
        <taxon>Metazoa</taxon>
        <taxon>Ecdysozoa</taxon>
        <taxon>Arthropoda</taxon>
        <taxon>Chelicerata</taxon>
        <taxon>Arachnida</taxon>
        <taxon>Acari</taxon>
        <taxon>Acariformes</taxon>
        <taxon>Sarcoptiformes</taxon>
        <taxon>Oribatida</taxon>
        <taxon>Brachypylina</taxon>
        <taxon>Oppioidea</taxon>
        <taxon>Oppiidae</taxon>
        <taxon>Oppiella</taxon>
    </lineage>
</organism>
<dbReference type="Gene3D" id="3.40.50.2000">
    <property type="entry name" value="Glycogen Phosphorylase B"/>
    <property type="match status" value="1"/>
</dbReference>
<reference evidence="2" key="1">
    <citation type="submission" date="2020-11" db="EMBL/GenBank/DDBJ databases">
        <authorList>
            <person name="Tran Van P."/>
        </authorList>
    </citation>
    <scope>NUCLEOTIDE SEQUENCE</scope>
</reference>
<feature type="non-terminal residue" evidence="2">
    <location>
        <position position="1"/>
    </location>
</feature>
<dbReference type="EMBL" id="CAJPVJ010051502">
    <property type="protein sequence ID" value="CAG2183166.1"/>
    <property type="molecule type" value="Genomic_DNA"/>
</dbReference>
<evidence type="ECO:0000259" key="1">
    <source>
        <dbReference type="Pfam" id="PF04101"/>
    </source>
</evidence>
<evidence type="ECO:0000313" key="3">
    <source>
        <dbReference type="EMBL" id="CAD7666100.1"/>
    </source>
</evidence>
<dbReference type="EMBL" id="OC966327">
    <property type="protein sequence ID" value="CAD7666036.1"/>
    <property type="molecule type" value="Genomic_DNA"/>
</dbReference>
<dbReference type="InterPro" id="IPR007235">
    <property type="entry name" value="Glyco_trans_28_C"/>
</dbReference>
<keyword evidence="4" id="KW-1185">Reference proteome</keyword>
<gene>
    <name evidence="2" type="ORF">ONB1V03_LOCUS22587</name>
    <name evidence="3" type="ORF">ONB1V03_LOCUS22647</name>
</gene>
<dbReference type="GO" id="GO:0016758">
    <property type="term" value="F:hexosyltransferase activity"/>
    <property type="evidence" value="ECO:0007669"/>
    <property type="project" value="InterPro"/>
</dbReference>
<evidence type="ECO:0000313" key="2">
    <source>
        <dbReference type="EMBL" id="CAD7666036.1"/>
    </source>
</evidence>
<dbReference type="AlphaFoldDB" id="A0A7R9MTS3"/>
<dbReference type="EMBL" id="CAJPVJ010051978">
    <property type="protein sequence ID" value="CAG2183226.1"/>
    <property type="molecule type" value="Genomic_DNA"/>
</dbReference>
<protein>
    <recommendedName>
        <fullName evidence="1">Glycosyl transferase family 28 C-terminal domain-containing protein</fullName>
    </recommendedName>
</protein>
<accession>A0A7R9MTS3</accession>
<feature type="domain" description="Glycosyl transferase family 28 C-terminal" evidence="1">
    <location>
        <begin position="8"/>
        <end position="49"/>
    </location>
</feature>
<name>A0A7R9MTS3_9ACAR</name>
<dbReference type="Proteomes" id="UP000728032">
    <property type="component" value="Unassembled WGS sequence"/>
</dbReference>
<evidence type="ECO:0000313" key="4">
    <source>
        <dbReference type="Proteomes" id="UP000728032"/>
    </source>
</evidence>
<sequence>MPKKWTNVLVTVGSTRFDKLIDAITDEDTLDLLRSLGCQHLTIQFGSSSCPSLDSSKFGINI</sequence>
<proteinExistence type="predicted"/>